<dbReference type="InterPro" id="IPR001087">
    <property type="entry name" value="GDSL"/>
</dbReference>
<dbReference type="GO" id="GO:0005576">
    <property type="term" value="C:extracellular region"/>
    <property type="evidence" value="ECO:0007669"/>
    <property type="project" value="UniProtKB-SubCell"/>
</dbReference>
<dbReference type="PANTHER" id="PTHR45650:SF9">
    <property type="entry name" value="SGNH HYDROLASE-TYPE ESTERASE DOMAIN-CONTAINING PROTEIN"/>
    <property type="match status" value="1"/>
</dbReference>
<dbReference type="GO" id="GO:0016042">
    <property type="term" value="P:lipid catabolic process"/>
    <property type="evidence" value="ECO:0007669"/>
    <property type="project" value="UniProtKB-KW"/>
</dbReference>
<keyword evidence="8" id="KW-0472">Membrane</keyword>
<reference evidence="9" key="1">
    <citation type="submission" date="2016-04" db="EMBL/GenBank/DDBJ databases">
        <title>Structural Organization of Fatty Acid Desaturase Loci in Linseed Lines with Contrasting Linolenic Acid Contents.</title>
        <authorList>
            <person name="Thambugala D."/>
            <person name="Ragupathy R."/>
            <person name="Cloutier S."/>
        </authorList>
    </citation>
    <scope>NUCLEOTIDE SEQUENCE</scope>
</reference>
<keyword evidence="8" id="KW-0812">Transmembrane</keyword>
<comment type="similarity">
    <text evidence="2">Belongs to the 'GDSL' lipolytic enzyme family.</text>
</comment>
<accession>A0A161GBM6</accession>
<evidence type="ECO:0000256" key="3">
    <source>
        <dbReference type="ARBA" id="ARBA00022525"/>
    </source>
</evidence>
<evidence type="ECO:0000256" key="5">
    <source>
        <dbReference type="ARBA" id="ARBA00022801"/>
    </source>
</evidence>
<evidence type="ECO:0000256" key="6">
    <source>
        <dbReference type="ARBA" id="ARBA00022963"/>
    </source>
</evidence>
<proteinExistence type="inferred from homology"/>
<evidence type="ECO:0000256" key="1">
    <source>
        <dbReference type="ARBA" id="ARBA00004613"/>
    </source>
</evidence>
<dbReference type="Gene3D" id="3.40.50.1110">
    <property type="entry name" value="SGNH hydrolase"/>
    <property type="match status" value="3"/>
</dbReference>
<dbReference type="SUPFAM" id="SSF52266">
    <property type="entry name" value="SGNH hydrolase"/>
    <property type="match status" value="1"/>
</dbReference>
<keyword evidence="8" id="KW-1133">Transmembrane helix</keyword>
<dbReference type="EMBL" id="KX034557">
    <property type="protein sequence ID" value="AMY26617.1"/>
    <property type="molecule type" value="Genomic_DNA"/>
</dbReference>
<keyword evidence="7" id="KW-0443">Lipid metabolism</keyword>
<dbReference type="GO" id="GO:0016788">
    <property type="term" value="F:hydrolase activity, acting on ester bonds"/>
    <property type="evidence" value="ECO:0007669"/>
    <property type="project" value="InterPro"/>
</dbReference>
<dbReference type="InterPro" id="IPR051238">
    <property type="entry name" value="GDSL_esterase/lipase"/>
</dbReference>
<evidence type="ECO:0000313" key="9">
    <source>
        <dbReference type="EMBL" id="AMY26617.1"/>
    </source>
</evidence>
<keyword evidence="6" id="KW-0442">Lipid degradation</keyword>
<evidence type="ECO:0000256" key="2">
    <source>
        <dbReference type="ARBA" id="ARBA00008668"/>
    </source>
</evidence>
<keyword evidence="4" id="KW-0732">Signal</keyword>
<feature type="transmembrane region" description="Helical" evidence="8">
    <location>
        <begin position="12"/>
        <end position="34"/>
    </location>
</feature>
<dbReference type="Pfam" id="PF00657">
    <property type="entry name" value="Lipase_GDSL"/>
    <property type="match status" value="1"/>
</dbReference>
<organism evidence="9">
    <name type="scientific">Linum usitatissimum</name>
    <name type="common">Flax</name>
    <name type="synonym">Linum humile</name>
    <dbReference type="NCBI Taxonomy" id="4006"/>
    <lineage>
        <taxon>Eukaryota</taxon>
        <taxon>Viridiplantae</taxon>
        <taxon>Streptophyta</taxon>
        <taxon>Embryophyta</taxon>
        <taxon>Tracheophyta</taxon>
        <taxon>Spermatophyta</taxon>
        <taxon>Magnoliopsida</taxon>
        <taxon>eudicotyledons</taxon>
        <taxon>Gunneridae</taxon>
        <taxon>Pentapetalae</taxon>
        <taxon>rosids</taxon>
        <taxon>fabids</taxon>
        <taxon>Malpighiales</taxon>
        <taxon>Linaceae</taxon>
        <taxon>Linum</taxon>
    </lineage>
</organism>
<evidence type="ECO:0000256" key="7">
    <source>
        <dbReference type="ARBA" id="ARBA00023098"/>
    </source>
</evidence>
<comment type="subcellular location">
    <subcellularLocation>
        <location evidence="1">Secreted</location>
    </subcellularLocation>
</comment>
<evidence type="ECO:0000256" key="8">
    <source>
        <dbReference type="SAM" id="Phobius"/>
    </source>
</evidence>
<dbReference type="PANTHER" id="PTHR45650">
    <property type="entry name" value="GDSL-LIKE LIPASE/ACYLHYDROLASE-RELATED"/>
    <property type="match status" value="1"/>
</dbReference>
<dbReference type="AlphaFoldDB" id="A0A161GBM6"/>
<protein>
    <submittedName>
        <fullName evidence="9">Zinc finger FYVE domain containing protein</fullName>
    </submittedName>
</protein>
<keyword evidence="3" id="KW-0964">Secreted</keyword>
<dbReference type="InterPro" id="IPR036514">
    <property type="entry name" value="SGNH_hydro_sf"/>
</dbReference>
<keyword evidence="5" id="KW-0378">Hydrolase</keyword>
<evidence type="ECO:0000256" key="4">
    <source>
        <dbReference type="ARBA" id="ARBA00022729"/>
    </source>
</evidence>
<name>A0A161GBM6_LINUS</name>
<sequence length="395" mass="42016">MGRPWNPRSPLSWSLLIIVVVMVATTADWVNSAAGGEVMGFESFIPPFASNPNISELLVGVNYALASAGILVKSGKQGRMYKLGARKVGLVGVSSVGCTPGAIALVGRTNGSLCAESMNQLVTPFNDRLGSLIDQFNVNFPDAKFVYLNSTFANQLAIQATVAFAAVGVSQSPEVLCYFIFGDSIFDSGNNNNLATSMKANYLPYGTDFPTGPTGRFTNGQTTADILGKLLGFDSFIPSFASKPNRSELFVGCLYNLGARKVALAGVLPTGCTPSAIATAGGTNGSLYVDSLNQLVAPFNSRIRLLVDRLNVDFPDAKFVYLDSTSAFNLASQALGIKTSPCRQARSTDGLCIPNSIPYPVSVRQSYLFWDALHPTEAANRVVAPAFYQTIKPIL</sequence>